<comment type="function">
    <text evidence="6">Removes the formyl group from the N-terminal Met of newly synthesized proteins. Requires at least a dipeptide for an efficient rate of reaction. N-terminal L-methionine is a prerequisite for activity but the enzyme has broad specificity at other positions.</text>
</comment>
<keyword evidence="3 6" id="KW-0378">Hydrolase</keyword>
<keyword evidence="2 6" id="KW-0479">Metal-binding</keyword>
<feature type="active site" evidence="6">
    <location>
        <position position="173"/>
    </location>
</feature>
<dbReference type="InterPro" id="IPR023635">
    <property type="entry name" value="Peptide_deformylase"/>
</dbReference>
<feature type="binding site" evidence="6">
    <location>
        <position position="176"/>
    </location>
    <ligand>
        <name>Fe cation</name>
        <dbReference type="ChEBI" id="CHEBI:24875"/>
    </ligand>
</feature>
<comment type="cofactor">
    <cofactor evidence="6">
        <name>Fe(2+)</name>
        <dbReference type="ChEBI" id="CHEBI:29033"/>
    </cofactor>
    <text evidence="6">Binds 1 Fe(2+) ion.</text>
</comment>
<comment type="catalytic activity">
    <reaction evidence="6">
        <text>N-terminal N-formyl-L-methionyl-[peptide] + H2O = N-terminal L-methionyl-[peptide] + formate</text>
        <dbReference type="Rhea" id="RHEA:24420"/>
        <dbReference type="Rhea" id="RHEA-COMP:10639"/>
        <dbReference type="Rhea" id="RHEA-COMP:10640"/>
        <dbReference type="ChEBI" id="CHEBI:15377"/>
        <dbReference type="ChEBI" id="CHEBI:15740"/>
        <dbReference type="ChEBI" id="CHEBI:49298"/>
        <dbReference type="ChEBI" id="CHEBI:64731"/>
        <dbReference type="EC" id="3.5.1.88"/>
    </reaction>
</comment>
<evidence type="ECO:0000256" key="2">
    <source>
        <dbReference type="ARBA" id="ARBA00022723"/>
    </source>
</evidence>
<organism evidence="7 8">
    <name type="scientific">Cellulomonas dongxiuzhuiae</name>
    <dbReference type="NCBI Taxonomy" id="2819979"/>
    <lineage>
        <taxon>Bacteria</taxon>
        <taxon>Bacillati</taxon>
        <taxon>Actinomycetota</taxon>
        <taxon>Actinomycetes</taxon>
        <taxon>Micrococcales</taxon>
        <taxon>Cellulomonadaceae</taxon>
        <taxon>Cellulomonas</taxon>
    </lineage>
</organism>
<dbReference type="PANTHER" id="PTHR10458">
    <property type="entry name" value="PEPTIDE DEFORMYLASE"/>
    <property type="match status" value="1"/>
</dbReference>
<dbReference type="RefSeq" id="WP_208195811.1">
    <property type="nucleotide sequence ID" value="NZ_CP076023.1"/>
</dbReference>
<reference evidence="7 8" key="1">
    <citation type="submission" date="2021-05" db="EMBL/GenBank/DDBJ databases">
        <title>Novel species in genus Cellulomonas.</title>
        <authorList>
            <person name="Zhang G."/>
        </authorList>
    </citation>
    <scope>NUCLEOTIDE SEQUENCE [LARGE SCALE GENOMIC DNA]</scope>
    <source>
        <strain evidence="8">zg-ZUI157</strain>
    </source>
</reference>
<dbReference type="EC" id="3.5.1.88" evidence="6"/>
<evidence type="ECO:0000256" key="1">
    <source>
        <dbReference type="ARBA" id="ARBA00010759"/>
    </source>
</evidence>
<dbReference type="Pfam" id="PF01327">
    <property type="entry name" value="Pep_deformylase"/>
    <property type="match status" value="1"/>
</dbReference>
<dbReference type="CDD" id="cd00487">
    <property type="entry name" value="Pep_deformylase"/>
    <property type="match status" value="1"/>
</dbReference>
<evidence type="ECO:0000313" key="8">
    <source>
        <dbReference type="Proteomes" id="UP000679335"/>
    </source>
</evidence>
<dbReference type="EMBL" id="CP076023">
    <property type="protein sequence ID" value="QWC15221.1"/>
    <property type="molecule type" value="Genomic_DNA"/>
</dbReference>
<name>A0ABX8GHU4_9CELL</name>
<accession>A0ABX8GHU4</accession>
<gene>
    <name evidence="6" type="primary">def</name>
    <name evidence="7" type="ORF">KKR89_12955</name>
</gene>
<keyword evidence="5 6" id="KW-0408">Iron</keyword>
<dbReference type="InterPro" id="IPR036821">
    <property type="entry name" value="Peptide_deformylase_sf"/>
</dbReference>
<evidence type="ECO:0000256" key="3">
    <source>
        <dbReference type="ARBA" id="ARBA00022801"/>
    </source>
</evidence>
<feature type="binding site" evidence="6">
    <location>
        <position position="130"/>
    </location>
    <ligand>
        <name>Fe cation</name>
        <dbReference type="ChEBI" id="CHEBI:24875"/>
    </ligand>
</feature>
<comment type="similarity">
    <text evidence="1 6">Belongs to the polypeptide deformylase family.</text>
</comment>
<dbReference type="Proteomes" id="UP000679335">
    <property type="component" value="Chromosome"/>
</dbReference>
<dbReference type="PANTHER" id="PTHR10458:SF2">
    <property type="entry name" value="PEPTIDE DEFORMYLASE, MITOCHONDRIAL"/>
    <property type="match status" value="1"/>
</dbReference>
<dbReference type="PRINTS" id="PR01576">
    <property type="entry name" value="PDEFORMYLASE"/>
</dbReference>
<protein>
    <recommendedName>
        <fullName evidence="6">Peptide deformylase</fullName>
        <shortName evidence="6">PDF</shortName>
        <ecNumber evidence="6">3.5.1.88</ecNumber>
    </recommendedName>
    <alternativeName>
        <fullName evidence="6">Polypeptide deformylase</fullName>
    </alternativeName>
</protein>
<keyword evidence="8" id="KW-1185">Reference proteome</keyword>
<dbReference type="NCBIfam" id="NF001159">
    <property type="entry name" value="PRK00150.1-3"/>
    <property type="match status" value="1"/>
</dbReference>
<feature type="binding site" evidence="6">
    <location>
        <position position="172"/>
    </location>
    <ligand>
        <name>Fe cation</name>
        <dbReference type="ChEBI" id="CHEBI:24875"/>
    </ligand>
</feature>
<sequence>MSESDRIARDLARRTLDAARAAGPDAVAPIVQAGHPVLRAVARPYDGGLGADELTELLALMRRTMRAAPGVGLAAPQIGIPLALAVVEDPGAGDGEVADVRERAPLAYRVLVDPSYEPVDDDQVAFYEGCLSVVGYQAVVARARTVRLTGLDETGARVDEVLRGWPARIVQHETDHLRGTLYVDRAITRSLSATDAWGAHWGAEPVPHEAARALGFELPRTARGSAGEERR</sequence>
<dbReference type="SUPFAM" id="SSF56420">
    <property type="entry name" value="Peptide deformylase"/>
    <property type="match status" value="1"/>
</dbReference>
<proteinExistence type="inferred from homology"/>
<keyword evidence="4 6" id="KW-0648">Protein biosynthesis</keyword>
<evidence type="ECO:0000256" key="5">
    <source>
        <dbReference type="ARBA" id="ARBA00023004"/>
    </source>
</evidence>
<evidence type="ECO:0000256" key="4">
    <source>
        <dbReference type="ARBA" id="ARBA00022917"/>
    </source>
</evidence>
<evidence type="ECO:0000313" key="7">
    <source>
        <dbReference type="EMBL" id="QWC15221.1"/>
    </source>
</evidence>
<dbReference type="Gene3D" id="3.90.45.10">
    <property type="entry name" value="Peptide deformylase"/>
    <property type="match status" value="1"/>
</dbReference>
<evidence type="ECO:0000256" key="6">
    <source>
        <dbReference type="HAMAP-Rule" id="MF_00163"/>
    </source>
</evidence>
<dbReference type="HAMAP" id="MF_00163">
    <property type="entry name" value="Pep_deformylase"/>
    <property type="match status" value="1"/>
</dbReference>